<dbReference type="InterPro" id="IPR001789">
    <property type="entry name" value="Sig_transdc_resp-reg_receiver"/>
</dbReference>
<dbReference type="Pfam" id="PF08447">
    <property type="entry name" value="PAS_3"/>
    <property type="match status" value="1"/>
</dbReference>
<dbReference type="InterPro" id="IPR013655">
    <property type="entry name" value="PAS_fold_3"/>
</dbReference>
<dbReference type="SUPFAM" id="SSF47384">
    <property type="entry name" value="Homodimeric domain of signal transducing histidine kinase"/>
    <property type="match status" value="1"/>
</dbReference>
<dbReference type="InterPro" id="IPR036890">
    <property type="entry name" value="HATPase_C_sf"/>
</dbReference>
<dbReference type="Gene3D" id="1.10.287.130">
    <property type="match status" value="1"/>
</dbReference>
<dbReference type="Gene3D" id="3.30.450.20">
    <property type="entry name" value="PAS domain"/>
    <property type="match status" value="4"/>
</dbReference>
<feature type="domain" description="PAC" evidence="9">
    <location>
        <begin position="481"/>
        <end position="533"/>
    </location>
</feature>
<evidence type="ECO:0000256" key="5">
    <source>
        <dbReference type="PROSITE-ProRule" id="PRU00169"/>
    </source>
</evidence>
<dbReference type="SMART" id="SM00448">
    <property type="entry name" value="REC"/>
    <property type="match status" value="1"/>
</dbReference>
<dbReference type="PROSITE" id="PS50109">
    <property type="entry name" value="HIS_KIN"/>
    <property type="match status" value="1"/>
</dbReference>
<dbReference type="EC" id="2.7.13.3" evidence="2"/>
<evidence type="ECO:0000313" key="11">
    <source>
        <dbReference type="Proteomes" id="UP001429984"/>
    </source>
</evidence>
<dbReference type="CDD" id="cd00130">
    <property type="entry name" value="PAS"/>
    <property type="match status" value="3"/>
</dbReference>
<keyword evidence="4" id="KW-0902">Two-component regulatory system</keyword>
<comment type="catalytic activity">
    <reaction evidence="1">
        <text>ATP + protein L-histidine = ADP + protein N-phospho-L-histidine.</text>
        <dbReference type="EC" id="2.7.13.3"/>
    </reaction>
</comment>
<feature type="domain" description="Response regulatory" evidence="8">
    <location>
        <begin position="800"/>
        <end position="916"/>
    </location>
</feature>
<dbReference type="InterPro" id="IPR011006">
    <property type="entry name" value="CheY-like_superfamily"/>
</dbReference>
<dbReference type="PANTHER" id="PTHR45339">
    <property type="entry name" value="HYBRID SIGNAL TRANSDUCTION HISTIDINE KINASE J"/>
    <property type="match status" value="1"/>
</dbReference>
<dbReference type="Pfam" id="PF02518">
    <property type="entry name" value="HATPase_c"/>
    <property type="match status" value="1"/>
</dbReference>
<dbReference type="InterPro" id="IPR000700">
    <property type="entry name" value="PAS-assoc_C"/>
</dbReference>
<dbReference type="PROSITE" id="PS50113">
    <property type="entry name" value="PAC"/>
    <property type="match status" value="2"/>
</dbReference>
<sequence length="928" mass="102309">MVHRDTRADEVQPQWLWQASPDSLLFIVDGRIADANDAAARLFGAASGAALAGFHIADPRLSPPAQPDGDDSHTLADRVLALVLGTPDPRAPVALPAAMSARVEDGALRFHWLHLRGGSQPFLAEIVMKAVQTPDREGVLAVVRDITESRLAEEALKESEAYNKLLFQDSRRAMVVHDPSREGFIDCNDAAIRIYGYTCREEVLGKMPIDVSAPIQYNGVDSRTLIEQHDTTALSEGGDTFEWRHQRPDGEIWDALVHLMRFNWRGRELLQFTLEDITDRRRAQKRVLFHHKVVENAGPMFWIDPRDRAIVYANPAALHHLNLPEEAVVGHDILEFDPDFPPERLTPTVEQLRDTQQPLTFETRHRRCDGSLLDVEVTASLAEDEERTLIVTSVKDITGRKRSEAALRLSEERKNLAIEGGDLGTWQFQTDTRTLICSDRQIAMLGLPPGTQPTLGLFYSLIHPDDLGGIREVIRQAAPSYAIEYRVQWPDGTQHWLVTRGRPSHDAGGRTVAVNGTTQDITELIQAREALQQAKADADAANAAKSQFLANMSHEIRTPMNAIMGMLHLAMKGRSEQEQRDYLGKIQRAGEHLLSVINDILDFSRIEAGKLTVERAPFALSQLLDDVANVVAGKAADKGLGLSFDVAADVPAELVGDRLRLGQVLINFATNAVKFTERGEISIAVGTRAQQGDEWLLHFSVHDTGIGLDDVQIGQIFDSFVQGDSSMTRRHGGTGLGLAISKHLAQLMGGEVGVDSAPGQGSTFWFTARVRRPRVWAHLAAMPQPQPPSAEAIARIEGARVLLAEDNVFNQEVVLALLGDAGLVVEVADDGEAALQMARSRHYDAVLMDMRMPVMDGLAVTRELRRTTGLSALPIIALTANAMDEDRQRCMEAGMNDFVAKPFDPDELWRVLLKCIRAGTEHAGGRDT</sequence>
<comment type="caution">
    <text evidence="10">The sequence shown here is derived from an EMBL/GenBank/DDBJ whole genome shotgun (WGS) entry which is preliminary data.</text>
</comment>
<reference evidence="10 11" key="1">
    <citation type="submission" date="2020-11" db="EMBL/GenBank/DDBJ databases">
        <title>Draft Genome Sequence and Secondary Metabolite Biosynthetic Potential of the Lysobacter niastensis Type strain DSM 18481.</title>
        <authorList>
            <person name="Turrini P."/>
            <person name="Artuso I."/>
            <person name="Tescari M."/>
            <person name="Lugli G.A."/>
            <person name="Frangipani E."/>
            <person name="Ventura M."/>
            <person name="Visca P."/>
        </authorList>
    </citation>
    <scope>NUCLEOTIDE SEQUENCE [LARGE SCALE GENOMIC DNA]</scope>
    <source>
        <strain evidence="10 11">DSM 18481</strain>
    </source>
</reference>
<evidence type="ECO:0000256" key="3">
    <source>
        <dbReference type="ARBA" id="ARBA00022553"/>
    </source>
</evidence>
<dbReference type="PANTHER" id="PTHR45339:SF1">
    <property type="entry name" value="HYBRID SIGNAL TRANSDUCTION HISTIDINE KINASE J"/>
    <property type="match status" value="1"/>
</dbReference>
<evidence type="ECO:0000256" key="6">
    <source>
        <dbReference type="SAM" id="Coils"/>
    </source>
</evidence>
<feature type="coiled-coil region" evidence="6">
    <location>
        <begin position="521"/>
        <end position="551"/>
    </location>
</feature>
<organism evidence="10 11">
    <name type="scientific">Lysobacter niastensis</name>
    <dbReference type="NCBI Taxonomy" id="380629"/>
    <lineage>
        <taxon>Bacteria</taxon>
        <taxon>Pseudomonadati</taxon>
        <taxon>Pseudomonadota</taxon>
        <taxon>Gammaproteobacteria</taxon>
        <taxon>Lysobacterales</taxon>
        <taxon>Lysobacteraceae</taxon>
        <taxon>Lysobacter</taxon>
    </lineage>
</organism>
<protein>
    <recommendedName>
        <fullName evidence="2">histidine kinase</fullName>
        <ecNumber evidence="2">2.7.13.3</ecNumber>
    </recommendedName>
</protein>
<dbReference type="InterPro" id="IPR004358">
    <property type="entry name" value="Sig_transdc_His_kin-like_C"/>
</dbReference>
<dbReference type="InterPro" id="IPR003594">
    <property type="entry name" value="HATPase_dom"/>
</dbReference>
<dbReference type="InterPro" id="IPR035965">
    <property type="entry name" value="PAS-like_dom_sf"/>
</dbReference>
<feature type="domain" description="PAC" evidence="9">
    <location>
        <begin position="359"/>
        <end position="409"/>
    </location>
</feature>
<dbReference type="PRINTS" id="PR00344">
    <property type="entry name" value="BCTRLSENSOR"/>
</dbReference>
<dbReference type="SUPFAM" id="SSF52172">
    <property type="entry name" value="CheY-like"/>
    <property type="match status" value="1"/>
</dbReference>
<dbReference type="RefSeq" id="WP_194929698.1">
    <property type="nucleotide sequence ID" value="NZ_JADLZT010000002.1"/>
</dbReference>
<keyword evidence="3 5" id="KW-0597">Phosphoprotein</keyword>
<dbReference type="Gene3D" id="3.40.50.2300">
    <property type="match status" value="1"/>
</dbReference>
<name>A0ABS0B3P8_9GAMM</name>
<feature type="modified residue" description="4-aspartylphosphate" evidence="5">
    <location>
        <position position="849"/>
    </location>
</feature>
<feature type="domain" description="Histidine kinase" evidence="7">
    <location>
        <begin position="551"/>
        <end position="772"/>
    </location>
</feature>
<dbReference type="InterPro" id="IPR036097">
    <property type="entry name" value="HisK_dim/P_sf"/>
</dbReference>
<dbReference type="EMBL" id="JADLZT010000002">
    <property type="protein sequence ID" value="MBF6023096.1"/>
    <property type="molecule type" value="Genomic_DNA"/>
</dbReference>
<dbReference type="PROSITE" id="PS50110">
    <property type="entry name" value="RESPONSE_REGULATORY"/>
    <property type="match status" value="1"/>
</dbReference>
<keyword evidence="6" id="KW-0175">Coiled coil</keyword>
<dbReference type="SMART" id="SM00086">
    <property type="entry name" value="PAC"/>
    <property type="match status" value="4"/>
</dbReference>
<dbReference type="SUPFAM" id="SSF55874">
    <property type="entry name" value="ATPase domain of HSP90 chaperone/DNA topoisomerase II/histidine kinase"/>
    <property type="match status" value="1"/>
</dbReference>
<accession>A0ABS0B3P8</accession>
<dbReference type="Pfam" id="PF13426">
    <property type="entry name" value="PAS_9"/>
    <property type="match status" value="3"/>
</dbReference>
<dbReference type="CDD" id="cd17546">
    <property type="entry name" value="REC_hyHK_CKI1_RcsC-like"/>
    <property type="match status" value="1"/>
</dbReference>
<evidence type="ECO:0000256" key="4">
    <source>
        <dbReference type="ARBA" id="ARBA00023012"/>
    </source>
</evidence>
<dbReference type="Pfam" id="PF00512">
    <property type="entry name" value="HisKA"/>
    <property type="match status" value="1"/>
</dbReference>
<keyword evidence="11" id="KW-1185">Reference proteome</keyword>
<dbReference type="SMART" id="SM00387">
    <property type="entry name" value="HATPase_c"/>
    <property type="match status" value="1"/>
</dbReference>
<dbReference type="Gene3D" id="3.30.565.10">
    <property type="entry name" value="Histidine kinase-like ATPase, C-terminal domain"/>
    <property type="match status" value="1"/>
</dbReference>
<proteinExistence type="predicted"/>
<evidence type="ECO:0000256" key="1">
    <source>
        <dbReference type="ARBA" id="ARBA00000085"/>
    </source>
</evidence>
<dbReference type="Proteomes" id="UP001429984">
    <property type="component" value="Unassembled WGS sequence"/>
</dbReference>
<dbReference type="SUPFAM" id="SSF55785">
    <property type="entry name" value="PYP-like sensor domain (PAS domain)"/>
    <property type="match status" value="4"/>
</dbReference>
<dbReference type="NCBIfam" id="TIGR00229">
    <property type="entry name" value="sensory_box"/>
    <property type="match status" value="3"/>
</dbReference>
<dbReference type="InterPro" id="IPR000014">
    <property type="entry name" value="PAS"/>
</dbReference>
<dbReference type="SMART" id="SM00091">
    <property type="entry name" value="PAS"/>
    <property type="match status" value="4"/>
</dbReference>
<evidence type="ECO:0000256" key="2">
    <source>
        <dbReference type="ARBA" id="ARBA00012438"/>
    </source>
</evidence>
<dbReference type="CDD" id="cd16922">
    <property type="entry name" value="HATPase_EvgS-ArcB-TorS-like"/>
    <property type="match status" value="1"/>
</dbReference>
<gene>
    <name evidence="10" type="ORF">IU514_03545</name>
</gene>
<dbReference type="InterPro" id="IPR005467">
    <property type="entry name" value="His_kinase_dom"/>
</dbReference>
<dbReference type="CDD" id="cd00082">
    <property type="entry name" value="HisKA"/>
    <property type="match status" value="1"/>
</dbReference>
<dbReference type="InterPro" id="IPR003661">
    <property type="entry name" value="HisK_dim/P_dom"/>
</dbReference>
<evidence type="ECO:0000259" key="7">
    <source>
        <dbReference type="PROSITE" id="PS50109"/>
    </source>
</evidence>
<dbReference type="InterPro" id="IPR001610">
    <property type="entry name" value="PAC"/>
</dbReference>
<evidence type="ECO:0000313" key="10">
    <source>
        <dbReference type="EMBL" id="MBF6023096.1"/>
    </source>
</evidence>
<dbReference type="SMART" id="SM00388">
    <property type="entry name" value="HisKA"/>
    <property type="match status" value="1"/>
</dbReference>
<evidence type="ECO:0000259" key="9">
    <source>
        <dbReference type="PROSITE" id="PS50113"/>
    </source>
</evidence>
<dbReference type="Pfam" id="PF00072">
    <property type="entry name" value="Response_reg"/>
    <property type="match status" value="1"/>
</dbReference>
<dbReference type="Gene3D" id="2.10.70.100">
    <property type="match status" value="1"/>
</dbReference>
<evidence type="ECO:0000259" key="8">
    <source>
        <dbReference type="PROSITE" id="PS50110"/>
    </source>
</evidence>